<dbReference type="FunFam" id="3.40.50.300:FF:000057">
    <property type="entry name" value="GTPase Der"/>
    <property type="match status" value="1"/>
</dbReference>
<evidence type="ECO:0000256" key="7">
    <source>
        <dbReference type="ARBA" id="ARBA00032345"/>
    </source>
</evidence>
<evidence type="ECO:0000313" key="14">
    <source>
        <dbReference type="Proteomes" id="UP000482578"/>
    </source>
</evidence>
<dbReference type="Pfam" id="PF01926">
    <property type="entry name" value="MMR_HSR1"/>
    <property type="match status" value="2"/>
</dbReference>
<organism evidence="13 14">
    <name type="scientific">Crenobacter caeni</name>
    <dbReference type="NCBI Taxonomy" id="2705474"/>
    <lineage>
        <taxon>Bacteria</taxon>
        <taxon>Pseudomonadati</taxon>
        <taxon>Pseudomonadota</taxon>
        <taxon>Betaproteobacteria</taxon>
        <taxon>Neisseriales</taxon>
        <taxon>Neisseriaceae</taxon>
        <taxon>Crenobacter</taxon>
    </lineage>
</organism>
<feature type="region of interest" description="Disordered" evidence="11">
    <location>
        <begin position="464"/>
        <end position="509"/>
    </location>
</feature>
<dbReference type="CDD" id="cd01894">
    <property type="entry name" value="EngA1"/>
    <property type="match status" value="1"/>
</dbReference>
<dbReference type="Pfam" id="PF14714">
    <property type="entry name" value="KH_dom-like"/>
    <property type="match status" value="1"/>
</dbReference>
<feature type="binding site" evidence="8">
    <location>
        <begin position="181"/>
        <end position="188"/>
    </location>
    <ligand>
        <name>GTP</name>
        <dbReference type="ChEBI" id="CHEBI:37565"/>
        <label>2</label>
    </ligand>
</feature>
<keyword evidence="4 10" id="KW-0677">Repeat</keyword>
<evidence type="ECO:0000256" key="8">
    <source>
        <dbReference type="HAMAP-Rule" id="MF_00195"/>
    </source>
</evidence>
<comment type="subunit">
    <text evidence="8">Associates with the 50S ribosomal subunit.</text>
</comment>
<feature type="binding site" evidence="8">
    <location>
        <begin position="293"/>
        <end position="296"/>
    </location>
    <ligand>
        <name>GTP</name>
        <dbReference type="ChEBI" id="CHEBI:37565"/>
        <label>2</label>
    </ligand>
</feature>
<reference evidence="13 14" key="1">
    <citation type="submission" date="2020-02" db="EMBL/GenBank/DDBJ databases">
        <authorList>
            <person name="Yang Z."/>
        </authorList>
    </citation>
    <scope>NUCLEOTIDE SEQUENCE [LARGE SCALE GENOMIC DNA]</scope>
    <source>
        <strain evidence="13 14">HX-7-9</strain>
    </source>
</reference>
<dbReference type="InterPro" id="IPR027417">
    <property type="entry name" value="P-loop_NTPase"/>
</dbReference>
<keyword evidence="6 8" id="KW-0342">GTP-binding</keyword>
<proteinExistence type="inferred from homology"/>
<feature type="domain" description="EngA-type G" evidence="12">
    <location>
        <begin position="175"/>
        <end position="348"/>
    </location>
</feature>
<keyword evidence="14" id="KW-1185">Reference proteome</keyword>
<evidence type="ECO:0000256" key="3">
    <source>
        <dbReference type="ARBA" id="ARBA00022517"/>
    </source>
</evidence>
<dbReference type="HAMAP" id="MF_00195">
    <property type="entry name" value="GTPase_Der"/>
    <property type="match status" value="1"/>
</dbReference>
<dbReference type="CDD" id="cd01895">
    <property type="entry name" value="EngA2"/>
    <property type="match status" value="1"/>
</dbReference>
<dbReference type="FunFam" id="3.40.50.300:FF:000040">
    <property type="entry name" value="GTPase Der"/>
    <property type="match status" value="1"/>
</dbReference>
<dbReference type="PIRSF" id="PIRSF006485">
    <property type="entry name" value="GTP-binding_EngA"/>
    <property type="match status" value="1"/>
</dbReference>
<dbReference type="InterPro" id="IPR005225">
    <property type="entry name" value="Small_GTP-bd"/>
</dbReference>
<dbReference type="SUPFAM" id="SSF52540">
    <property type="entry name" value="P-loop containing nucleoside triphosphate hydrolases"/>
    <property type="match status" value="2"/>
</dbReference>
<feature type="binding site" evidence="8">
    <location>
        <begin position="228"/>
        <end position="232"/>
    </location>
    <ligand>
        <name>GTP</name>
        <dbReference type="ChEBI" id="CHEBI:37565"/>
        <label>2</label>
    </ligand>
</feature>
<dbReference type="NCBIfam" id="TIGR00231">
    <property type="entry name" value="small_GTP"/>
    <property type="match status" value="2"/>
</dbReference>
<keyword evidence="3 8" id="KW-0690">Ribosome biogenesis</keyword>
<dbReference type="PRINTS" id="PR00326">
    <property type="entry name" value="GTP1OBG"/>
</dbReference>
<dbReference type="InterPro" id="IPR015946">
    <property type="entry name" value="KH_dom-like_a/b"/>
</dbReference>
<protein>
    <recommendedName>
        <fullName evidence="2 8">GTPase Der</fullName>
    </recommendedName>
    <alternativeName>
        <fullName evidence="7 8">GTP-binding protein EngA</fullName>
    </alternativeName>
</protein>
<dbReference type="InterPro" id="IPR003593">
    <property type="entry name" value="AAA+_ATPase"/>
</dbReference>
<dbReference type="GO" id="GO:0042254">
    <property type="term" value="P:ribosome biogenesis"/>
    <property type="evidence" value="ECO:0007669"/>
    <property type="project" value="UniProtKB-KW"/>
</dbReference>
<dbReference type="Gene3D" id="3.40.50.300">
    <property type="entry name" value="P-loop containing nucleotide triphosphate hydrolases"/>
    <property type="match status" value="2"/>
</dbReference>
<evidence type="ECO:0000256" key="10">
    <source>
        <dbReference type="RuleBase" id="RU004481"/>
    </source>
</evidence>
<comment type="caution">
    <text evidence="13">The sequence shown here is derived from an EMBL/GenBank/DDBJ whole genome shotgun (WGS) entry which is preliminary data.</text>
</comment>
<dbReference type="NCBIfam" id="TIGR03594">
    <property type="entry name" value="GTPase_EngA"/>
    <property type="match status" value="1"/>
</dbReference>
<feature type="domain" description="EngA-type G" evidence="12">
    <location>
        <begin position="3"/>
        <end position="167"/>
    </location>
</feature>
<evidence type="ECO:0000256" key="1">
    <source>
        <dbReference type="ARBA" id="ARBA00008279"/>
    </source>
</evidence>
<gene>
    <name evidence="8 13" type="primary">der</name>
    <name evidence="13" type="ORF">GZH52_05260</name>
</gene>
<dbReference type="GO" id="GO:0043022">
    <property type="term" value="F:ribosome binding"/>
    <property type="evidence" value="ECO:0007669"/>
    <property type="project" value="TreeGrafter"/>
</dbReference>
<dbReference type="GO" id="GO:0005525">
    <property type="term" value="F:GTP binding"/>
    <property type="evidence" value="ECO:0007669"/>
    <property type="project" value="UniProtKB-UniRule"/>
</dbReference>
<feature type="compositionally biased region" description="Low complexity" evidence="11">
    <location>
        <begin position="478"/>
        <end position="492"/>
    </location>
</feature>
<sequence length="509" mass="55820">MKPTIALVGRPNVGKSTLFNRLTRSRDALVADQPGLTRDRHYGHGRVGSKPYLVIDTGGFEPVVDDGILWEMARQTLQAVDEADAIVFLVDGRNGVTPQDKLIANRLRQSRQPVYLAVNKAEGMSPGMAAAEFHELALGEPWPVSASHGDGVRELIETILEPFPDEVDEESKRHPKFAVIGRPNVGKSTLVNAILGEERVIAFDQAGTTRDSIYIDFERDEKAYTIIDTAGVRRRGKVNETVEKFSVIKTMQAIEDANVAVLVLDAQQDISEQDATIAGFALEAGRALVVAVNKWDHLDGEQRERIHRDVARKLGFLDFARFHYISALEGKGVGELFKSIDAAYHAAMIKLSTPKLTRILQLATERQAPPRVGLTRPKLRYAHQGGMNPPIIVIHGNSLENVPDSYTRYLEGLFRKAFQLQGTPLRVQYKSSTNPFETEEKGAKPGLLKHRAASKAQLKARIEAKEKARAVADGRVTPKPVKPAAKPSTGGKPAAGGRGKPAPRGKGKR</sequence>
<evidence type="ECO:0000256" key="6">
    <source>
        <dbReference type="ARBA" id="ARBA00023134"/>
    </source>
</evidence>
<dbReference type="PANTHER" id="PTHR43834:SF6">
    <property type="entry name" value="GTPASE DER"/>
    <property type="match status" value="1"/>
</dbReference>
<dbReference type="InterPro" id="IPR016484">
    <property type="entry name" value="GTPase_Der"/>
</dbReference>
<comment type="function">
    <text evidence="8 10">GTPase that plays an essential role in the late steps of ribosome biogenesis.</text>
</comment>
<feature type="binding site" evidence="8">
    <location>
        <begin position="119"/>
        <end position="122"/>
    </location>
    <ligand>
        <name>GTP</name>
        <dbReference type="ChEBI" id="CHEBI:37565"/>
        <label>1</label>
    </ligand>
</feature>
<evidence type="ECO:0000256" key="2">
    <source>
        <dbReference type="ARBA" id="ARBA00020953"/>
    </source>
</evidence>
<evidence type="ECO:0000256" key="4">
    <source>
        <dbReference type="ARBA" id="ARBA00022737"/>
    </source>
</evidence>
<dbReference type="EMBL" id="JAAGAA010000003">
    <property type="protein sequence ID" value="NDV12203.1"/>
    <property type="molecule type" value="Genomic_DNA"/>
</dbReference>
<dbReference type="Proteomes" id="UP000482578">
    <property type="component" value="Unassembled WGS sequence"/>
</dbReference>
<dbReference type="InterPro" id="IPR032859">
    <property type="entry name" value="KH_dom-like"/>
</dbReference>
<dbReference type="PROSITE" id="PS51712">
    <property type="entry name" value="G_ENGA"/>
    <property type="match status" value="2"/>
</dbReference>
<keyword evidence="5 8" id="KW-0547">Nucleotide-binding</keyword>
<comment type="similarity">
    <text evidence="1 8 9 10">Belongs to the TRAFAC class TrmE-Era-EngA-EngB-Septin-like GTPase superfamily. EngA (Der) GTPase family.</text>
</comment>
<evidence type="ECO:0000256" key="9">
    <source>
        <dbReference type="PROSITE-ProRule" id="PRU01049"/>
    </source>
</evidence>
<feature type="binding site" evidence="8">
    <location>
        <begin position="56"/>
        <end position="60"/>
    </location>
    <ligand>
        <name>GTP</name>
        <dbReference type="ChEBI" id="CHEBI:37565"/>
        <label>1</label>
    </ligand>
</feature>
<dbReference type="InterPro" id="IPR031166">
    <property type="entry name" value="G_ENGA"/>
</dbReference>
<dbReference type="SMART" id="SM00382">
    <property type="entry name" value="AAA"/>
    <property type="match status" value="2"/>
</dbReference>
<dbReference type="AlphaFoldDB" id="A0A6B2KQ40"/>
<dbReference type="FunFam" id="3.30.300.20:FF:000004">
    <property type="entry name" value="GTPase Der"/>
    <property type="match status" value="1"/>
</dbReference>
<accession>A0A6B2KQ40</accession>
<dbReference type="PANTHER" id="PTHR43834">
    <property type="entry name" value="GTPASE DER"/>
    <property type="match status" value="1"/>
</dbReference>
<evidence type="ECO:0000259" key="12">
    <source>
        <dbReference type="PROSITE" id="PS51712"/>
    </source>
</evidence>
<evidence type="ECO:0000256" key="11">
    <source>
        <dbReference type="SAM" id="MobiDB-lite"/>
    </source>
</evidence>
<name>A0A6B2KQ40_9NEIS</name>
<feature type="binding site" evidence="8">
    <location>
        <begin position="9"/>
        <end position="16"/>
    </location>
    <ligand>
        <name>GTP</name>
        <dbReference type="ChEBI" id="CHEBI:37565"/>
        <label>1</label>
    </ligand>
</feature>
<evidence type="ECO:0000313" key="13">
    <source>
        <dbReference type="EMBL" id="NDV12203.1"/>
    </source>
</evidence>
<evidence type="ECO:0000256" key="5">
    <source>
        <dbReference type="ARBA" id="ARBA00022741"/>
    </source>
</evidence>
<dbReference type="Gene3D" id="3.30.300.20">
    <property type="match status" value="1"/>
</dbReference>
<dbReference type="InterPro" id="IPR006073">
    <property type="entry name" value="GTP-bd"/>
</dbReference>